<reference evidence="5" key="4">
    <citation type="submission" date="2025-09" db="UniProtKB">
        <authorList>
            <consortium name="Ensembl"/>
        </authorList>
    </citation>
    <scope>IDENTIFICATION</scope>
</reference>
<evidence type="ECO:0000259" key="4">
    <source>
        <dbReference type="PROSITE" id="PS50923"/>
    </source>
</evidence>
<dbReference type="EMBL" id="EAAA01001446">
    <property type="status" value="NOT_ANNOTATED_CDS"/>
    <property type="molecule type" value="Genomic_DNA"/>
</dbReference>
<dbReference type="InterPro" id="IPR050525">
    <property type="entry name" value="ECM_Assembly_Org"/>
</dbReference>
<evidence type="ECO:0000313" key="5">
    <source>
        <dbReference type="Ensembl" id="ENSCINP00000012263.3"/>
    </source>
</evidence>
<dbReference type="Pfam" id="PF00084">
    <property type="entry name" value="Sushi"/>
    <property type="match status" value="3"/>
</dbReference>
<dbReference type="InterPro" id="IPR000436">
    <property type="entry name" value="Sushi_SCR_CCP_dom"/>
</dbReference>
<dbReference type="Ensembl" id="ENSCINT00000012263.3">
    <property type="protein sequence ID" value="ENSCINP00000012263.3"/>
    <property type="gene ID" value="ENSCING00000005940.3"/>
</dbReference>
<keyword evidence="1" id="KW-1015">Disulfide bond</keyword>
<dbReference type="Pfam" id="PF00092">
    <property type="entry name" value="VWA"/>
    <property type="match status" value="1"/>
</dbReference>
<evidence type="ECO:0000256" key="2">
    <source>
        <dbReference type="PROSITE-ProRule" id="PRU00302"/>
    </source>
</evidence>
<dbReference type="GeneTree" id="ENSGT00940000163557"/>
<dbReference type="PANTHER" id="PTHR24020:SF87">
    <property type="entry name" value="COLLAGEN ALPHA-1(VI) CHAIN-LIKE"/>
    <property type="match status" value="1"/>
</dbReference>
<dbReference type="CDD" id="cd00033">
    <property type="entry name" value="CCP"/>
    <property type="match status" value="4"/>
</dbReference>
<protein>
    <recommendedName>
        <fullName evidence="7">VWFA domain-containing protein</fullName>
    </recommendedName>
</protein>
<dbReference type="CDD" id="cd01450">
    <property type="entry name" value="vWFA_subfamily_ECM"/>
    <property type="match status" value="1"/>
</dbReference>
<evidence type="ECO:0000256" key="1">
    <source>
        <dbReference type="ARBA" id="ARBA00023157"/>
    </source>
</evidence>
<reference evidence="5" key="3">
    <citation type="submission" date="2025-08" db="UniProtKB">
        <authorList>
            <consortium name="Ensembl"/>
        </authorList>
    </citation>
    <scope>IDENTIFICATION</scope>
</reference>
<reference evidence="5" key="2">
    <citation type="journal article" date="2008" name="Genome Biol.">
        <title>Improved genome assembly and evidence-based global gene model set for the chordate Ciona intestinalis: new insight into intron and operon populations.</title>
        <authorList>
            <person name="Satou Y."/>
            <person name="Mineta K."/>
            <person name="Ogasawara M."/>
            <person name="Sasakura Y."/>
            <person name="Shoguchi E."/>
            <person name="Ueno K."/>
            <person name="Yamada L."/>
            <person name="Matsumoto J."/>
            <person name="Wasserscheid J."/>
            <person name="Dewar K."/>
            <person name="Wiley G.B."/>
            <person name="Macmil S.L."/>
            <person name="Roe B.A."/>
            <person name="Zeller R.W."/>
            <person name="Hastings K.E."/>
            <person name="Lemaire P."/>
            <person name="Lindquist E."/>
            <person name="Endo T."/>
            <person name="Hotta K."/>
            <person name="Inaba K."/>
        </authorList>
    </citation>
    <scope>NUCLEOTIDE SEQUENCE [LARGE SCALE GENOMIC DNA]</scope>
    <source>
        <strain evidence="5">wild type</strain>
    </source>
</reference>
<keyword evidence="6" id="KW-1185">Reference proteome</keyword>
<proteinExistence type="predicted"/>
<organism evidence="5 6">
    <name type="scientific">Ciona intestinalis</name>
    <name type="common">Transparent sea squirt</name>
    <name type="synonym">Ascidia intestinalis</name>
    <dbReference type="NCBI Taxonomy" id="7719"/>
    <lineage>
        <taxon>Eukaryota</taxon>
        <taxon>Metazoa</taxon>
        <taxon>Chordata</taxon>
        <taxon>Tunicata</taxon>
        <taxon>Ascidiacea</taxon>
        <taxon>Phlebobranchia</taxon>
        <taxon>Cionidae</taxon>
        <taxon>Ciona</taxon>
    </lineage>
</organism>
<dbReference type="SUPFAM" id="SSF53300">
    <property type="entry name" value="vWA-like"/>
    <property type="match status" value="1"/>
</dbReference>
<dbReference type="PANTHER" id="PTHR24020">
    <property type="entry name" value="COLLAGEN ALPHA"/>
    <property type="match status" value="1"/>
</dbReference>
<reference evidence="6" key="1">
    <citation type="journal article" date="2002" name="Science">
        <title>The draft genome of Ciona intestinalis: insights into chordate and vertebrate origins.</title>
        <authorList>
            <person name="Dehal P."/>
            <person name="Satou Y."/>
            <person name="Campbell R.K."/>
            <person name="Chapman J."/>
            <person name="Degnan B."/>
            <person name="De Tomaso A."/>
            <person name="Davidson B."/>
            <person name="Di Gregorio A."/>
            <person name="Gelpke M."/>
            <person name="Goodstein D.M."/>
            <person name="Harafuji N."/>
            <person name="Hastings K.E."/>
            <person name="Ho I."/>
            <person name="Hotta K."/>
            <person name="Huang W."/>
            <person name="Kawashima T."/>
            <person name="Lemaire P."/>
            <person name="Martinez D."/>
            <person name="Meinertzhagen I.A."/>
            <person name="Necula S."/>
            <person name="Nonaka M."/>
            <person name="Putnam N."/>
            <person name="Rash S."/>
            <person name="Saiga H."/>
            <person name="Satake M."/>
            <person name="Terry A."/>
            <person name="Yamada L."/>
            <person name="Wang H.G."/>
            <person name="Awazu S."/>
            <person name="Azumi K."/>
            <person name="Boore J."/>
            <person name="Branno M."/>
            <person name="Chin-Bow S."/>
            <person name="DeSantis R."/>
            <person name="Doyle S."/>
            <person name="Francino P."/>
            <person name="Keys D.N."/>
            <person name="Haga S."/>
            <person name="Hayashi H."/>
            <person name="Hino K."/>
            <person name="Imai K.S."/>
            <person name="Inaba K."/>
            <person name="Kano S."/>
            <person name="Kobayashi K."/>
            <person name="Kobayashi M."/>
            <person name="Lee B.I."/>
            <person name="Makabe K.W."/>
            <person name="Manohar C."/>
            <person name="Matassi G."/>
            <person name="Medina M."/>
            <person name="Mochizuki Y."/>
            <person name="Mount S."/>
            <person name="Morishita T."/>
            <person name="Miura S."/>
            <person name="Nakayama A."/>
            <person name="Nishizaka S."/>
            <person name="Nomoto H."/>
            <person name="Ohta F."/>
            <person name="Oishi K."/>
            <person name="Rigoutsos I."/>
            <person name="Sano M."/>
            <person name="Sasaki A."/>
            <person name="Sasakura Y."/>
            <person name="Shoguchi E."/>
            <person name="Shin-i T."/>
            <person name="Spagnuolo A."/>
            <person name="Stainier D."/>
            <person name="Suzuki M.M."/>
            <person name="Tassy O."/>
            <person name="Takatori N."/>
            <person name="Tokuoka M."/>
            <person name="Yagi K."/>
            <person name="Yoshizaki F."/>
            <person name="Wada S."/>
            <person name="Zhang C."/>
            <person name="Hyatt P.D."/>
            <person name="Larimer F."/>
            <person name="Detter C."/>
            <person name="Doggett N."/>
            <person name="Glavina T."/>
            <person name="Hawkins T."/>
            <person name="Richardson P."/>
            <person name="Lucas S."/>
            <person name="Kohara Y."/>
            <person name="Levine M."/>
            <person name="Satoh N."/>
            <person name="Rokhsar D.S."/>
        </authorList>
    </citation>
    <scope>NUCLEOTIDE SEQUENCE [LARGE SCALE GENOMIC DNA]</scope>
</reference>
<accession>F6YYJ3</accession>
<feature type="domain" description="Sushi" evidence="4">
    <location>
        <begin position="175"/>
        <end position="236"/>
    </location>
</feature>
<sequence>MASQCSFSCSVGFALVGPPVSTCNDDFNGDTLGAWNNIAPTCQPITCIPPHTSPENGAVVCSNANFYASECVFECDTDYVLTGESASSCLEGVPGDTVGAWSSLAPTCERKQCAAPPSPPTNGFRVCTDGNFIGSQCEYGCDAYHTRVGPLYSTCVEGSDGNLVFDNPAPECQPNQCPEQGPLRHGRMTCSDANNAPSTCLFQCVDPGYQLYPADMTQNTCRNDSQWNLPKPCCARPCPPFALMDAVFILDSSSSIGTANWVTMKTFVRNVLGSFVLAPDAARFSVFRYNRHVDNTTQILLNEFENDIDLFLNKFDDIPYDGSGTWTGQALRHAKDTILLPGNGNRPGVKDVVLIITDGRSQDDVREVSQQLRAQGVLTYALGIVPPIGSLDETQLLDIAGSQSNLLIATSFSTLDQQFSNQLSSQICGNPCPDE</sequence>
<dbReference type="InterPro" id="IPR036465">
    <property type="entry name" value="vWFA_dom_sf"/>
</dbReference>
<dbReference type="SMART" id="SM00032">
    <property type="entry name" value="CCP"/>
    <property type="match status" value="3"/>
</dbReference>
<dbReference type="InterPro" id="IPR002035">
    <property type="entry name" value="VWF_A"/>
</dbReference>
<name>F6YYJ3_CIOIN</name>
<dbReference type="STRING" id="7719.ENSCINP00000012263"/>
<dbReference type="PRINTS" id="PR00453">
    <property type="entry name" value="VWFADOMAIN"/>
</dbReference>
<dbReference type="InterPro" id="IPR035976">
    <property type="entry name" value="Sushi/SCR/CCP_sf"/>
</dbReference>
<evidence type="ECO:0008006" key="7">
    <source>
        <dbReference type="Google" id="ProtNLM"/>
    </source>
</evidence>
<feature type="domain" description="Sushi" evidence="4">
    <location>
        <begin position="45"/>
        <end position="110"/>
    </location>
</feature>
<dbReference type="Gene3D" id="3.40.50.410">
    <property type="entry name" value="von Willebrand factor, type A domain"/>
    <property type="match status" value="1"/>
</dbReference>
<dbReference type="SMART" id="SM00327">
    <property type="entry name" value="VWA"/>
    <property type="match status" value="1"/>
</dbReference>
<dbReference type="SUPFAM" id="SSF57535">
    <property type="entry name" value="Complement control module/SCR domain"/>
    <property type="match status" value="4"/>
</dbReference>
<dbReference type="AlphaFoldDB" id="F6YYJ3"/>
<comment type="caution">
    <text evidence="2">Lacks conserved residue(s) required for the propagation of feature annotation.</text>
</comment>
<dbReference type="HOGENOM" id="CLU_008905_3_0_1"/>
<feature type="domain" description="VWFA" evidence="3">
    <location>
        <begin position="245"/>
        <end position="423"/>
    </location>
</feature>
<evidence type="ECO:0000259" key="3">
    <source>
        <dbReference type="PROSITE" id="PS50234"/>
    </source>
</evidence>
<evidence type="ECO:0000313" key="6">
    <source>
        <dbReference type="Proteomes" id="UP000008144"/>
    </source>
</evidence>
<dbReference type="InParanoid" id="F6YYJ3"/>
<dbReference type="Proteomes" id="UP000008144">
    <property type="component" value="Chromosome 2"/>
</dbReference>
<keyword evidence="2" id="KW-0768">Sushi</keyword>
<feature type="domain" description="Sushi" evidence="4">
    <location>
        <begin position="1"/>
        <end position="44"/>
    </location>
</feature>
<dbReference type="PROSITE" id="PS50923">
    <property type="entry name" value="SUSHI"/>
    <property type="match status" value="3"/>
</dbReference>
<dbReference type="PROSITE" id="PS50234">
    <property type="entry name" value="VWFA"/>
    <property type="match status" value="1"/>
</dbReference>
<dbReference type="Gene3D" id="2.10.70.10">
    <property type="entry name" value="Complement Module, domain 1"/>
    <property type="match status" value="4"/>
</dbReference>